<feature type="binding site" description="axial binding residue" evidence="13 14">
    <location>
        <position position="128"/>
    </location>
    <ligand>
        <name>heme</name>
        <dbReference type="ChEBI" id="CHEBI:30413"/>
    </ligand>
    <ligandPart>
        <name>Fe</name>
        <dbReference type="ChEBI" id="CHEBI:18248"/>
    </ligandPart>
</feature>
<gene>
    <name evidence="13 16" type="primary">ccmE</name>
    <name evidence="13" type="synonym">cycJ</name>
    <name evidence="16" type="ORF">GCM10007877_31950</name>
</gene>
<keyword evidence="6 13" id="KW-0479">Metal-binding</keyword>
<dbReference type="InterPro" id="IPR036127">
    <property type="entry name" value="CcmE-like_sf"/>
</dbReference>
<keyword evidence="8 13" id="KW-0735">Signal-anchor</keyword>
<keyword evidence="7 13" id="KW-0201">Cytochrome c-type biogenesis</keyword>
<dbReference type="PANTHER" id="PTHR34128:SF2">
    <property type="entry name" value="CYTOCHROME C-TYPE BIOGENESIS PROTEIN CCME HOMOLOG, MITOCHONDRIAL"/>
    <property type="match status" value="1"/>
</dbReference>
<dbReference type="NCBIfam" id="NF009731">
    <property type="entry name" value="PRK13254.1-5"/>
    <property type="match status" value="1"/>
</dbReference>
<dbReference type="PANTHER" id="PTHR34128">
    <property type="entry name" value="CYTOCHROME C-TYPE BIOGENESIS PROTEIN CCME HOMOLOG, MITOCHONDRIAL"/>
    <property type="match status" value="1"/>
</dbReference>
<evidence type="ECO:0000256" key="12">
    <source>
        <dbReference type="ARBA" id="ARBA00056663"/>
    </source>
</evidence>
<dbReference type="AlphaFoldDB" id="A0AA37TC05"/>
<dbReference type="GO" id="GO:0017003">
    <property type="term" value="P:protein-heme linkage"/>
    <property type="evidence" value="ECO:0007669"/>
    <property type="project" value="UniProtKB-UniRule"/>
</dbReference>
<dbReference type="NCBIfam" id="NF009727">
    <property type="entry name" value="PRK13254.1-1"/>
    <property type="match status" value="1"/>
</dbReference>
<comment type="function">
    <text evidence="12 13">Heme chaperone required for the biogenesis of c-type cytochromes. Transiently binds heme delivered by CcmC and transfers the heme to apo-cytochromes in a process facilitated by CcmF and CcmH.</text>
</comment>
<dbReference type="GO" id="GO:0046872">
    <property type="term" value="F:metal ion binding"/>
    <property type="evidence" value="ECO:0007669"/>
    <property type="project" value="UniProtKB-KW"/>
</dbReference>
<comment type="caution">
    <text evidence="16">The sequence shown here is derived from an EMBL/GenBank/DDBJ whole genome shotgun (WGS) entry which is preliminary data.</text>
</comment>
<reference evidence="16 17" key="1">
    <citation type="journal article" date="2014" name="Int. J. Syst. Evol. Microbiol.">
        <title>Complete genome sequence of Corynebacterium casei LMG S-19264T (=DSM 44701T), isolated from a smear-ripened cheese.</title>
        <authorList>
            <consortium name="US DOE Joint Genome Institute (JGI-PGF)"/>
            <person name="Walter F."/>
            <person name="Albersmeier A."/>
            <person name="Kalinowski J."/>
            <person name="Ruckert C."/>
        </authorList>
    </citation>
    <scope>NUCLEOTIDE SEQUENCE [LARGE SCALE GENOMIC DNA]</scope>
    <source>
        <strain evidence="16 17">NBRC 110095</strain>
    </source>
</reference>
<keyword evidence="11 13" id="KW-0472">Membrane</keyword>
<evidence type="ECO:0000256" key="10">
    <source>
        <dbReference type="ARBA" id="ARBA00023004"/>
    </source>
</evidence>
<accession>A0AA37TC05</accession>
<dbReference type="GO" id="GO:0020037">
    <property type="term" value="F:heme binding"/>
    <property type="evidence" value="ECO:0007669"/>
    <property type="project" value="InterPro"/>
</dbReference>
<dbReference type="GO" id="GO:0017004">
    <property type="term" value="P:cytochrome complex assembly"/>
    <property type="evidence" value="ECO:0007669"/>
    <property type="project" value="UniProtKB-KW"/>
</dbReference>
<dbReference type="RefSeq" id="WP_232594984.1">
    <property type="nucleotide sequence ID" value="NZ_BSPD01000079.1"/>
</dbReference>
<feature type="binding site" description="covalent" evidence="13 14">
    <location>
        <position position="124"/>
    </location>
    <ligand>
        <name>heme</name>
        <dbReference type="ChEBI" id="CHEBI:30413"/>
    </ligand>
</feature>
<evidence type="ECO:0000256" key="5">
    <source>
        <dbReference type="ARBA" id="ARBA00022692"/>
    </source>
</evidence>
<sequence>MHPVRKQRLIFVVFVVVFATVAIGLMVFALRENMNLFYPPSKIAAGEAPVDKSIRAGGCVMPGTVKRSGENLDVNFLITDGSADVKVFYSGILPDLFAEGEAVVVNGKLSESGDFNATEVLAKHDENYMPPEVADAMAAAGNAGDGAQHQKTCEVISYDS</sequence>
<evidence type="ECO:0000256" key="9">
    <source>
        <dbReference type="ARBA" id="ARBA00022989"/>
    </source>
</evidence>
<organism evidence="16 17">
    <name type="scientific">Marinibactrum halimedae</name>
    <dbReference type="NCBI Taxonomy" id="1444977"/>
    <lineage>
        <taxon>Bacteria</taxon>
        <taxon>Pseudomonadati</taxon>
        <taxon>Pseudomonadota</taxon>
        <taxon>Gammaproteobacteria</taxon>
        <taxon>Cellvibrionales</taxon>
        <taxon>Cellvibrionaceae</taxon>
        <taxon>Marinibactrum</taxon>
    </lineage>
</organism>
<evidence type="ECO:0000256" key="2">
    <source>
        <dbReference type="ARBA" id="ARBA00022475"/>
    </source>
</evidence>
<evidence type="ECO:0000256" key="13">
    <source>
        <dbReference type="HAMAP-Rule" id="MF_01959"/>
    </source>
</evidence>
<evidence type="ECO:0000313" key="16">
    <source>
        <dbReference type="EMBL" id="GLS27476.1"/>
    </source>
</evidence>
<dbReference type="Pfam" id="PF03100">
    <property type="entry name" value="CcmE"/>
    <property type="match status" value="1"/>
</dbReference>
<dbReference type="Gene3D" id="2.40.50.140">
    <property type="entry name" value="Nucleic acid-binding proteins"/>
    <property type="match status" value="1"/>
</dbReference>
<evidence type="ECO:0000256" key="1">
    <source>
        <dbReference type="ARBA" id="ARBA00004533"/>
    </source>
</evidence>
<evidence type="ECO:0000256" key="7">
    <source>
        <dbReference type="ARBA" id="ARBA00022748"/>
    </source>
</evidence>
<keyword evidence="17" id="KW-1185">Reference proteome</keyword>
<dbReference type="HAMAP" id="MF_01959">
    <property type="entry name" value="CcmE"/>
    <property type="match status" value="1"/>
</dbReference>
<keyword evidence="3" id="KW-0997">Cell inner membrane</keyword>
<evidence type="ECO:0000256" key="3">
    <source>
        <dbReference type="ARBA" id="ARBA00022519"/>
    </source>
</evidence>
<dbReference type="Proteomes" id="UP001156870">
    <property type="component" value="Unassembled WGS sequence"/>
</dbReference>
<keyword evidence="9 13" id="KW-1133">Transmembrane helix</keyword>
<evidence type="ECO:0000256" key="15">
    <source>
        <dbReference type="SAM" id="Phobius"/>
    </source>
</evidence>
<dbReference type="EMBL" id="BSPD01000079">
    <property type="protein sequence ID" value="GLS27476.1"/>
    <property type="molecule type" value="Genomic_DNA"/>
</dbReference>
<name>A0AA37TC05_9GAMM</name>
<protein>
    <recommendedName>
        <fullName evidence="13">Cytochrome c-type biogenesis protein CcmE</fullName>
    </recommendedName>
    <alternativeName>
        <fullName evidence="13">Cytochrome c maturation protein E</fullName>
    </alternativeName>
    <alternativeName>
        <fullName evidence="13">Heme chaperone CcmE</fullName>
    </alternativeName>
</protein>
<comment type="similarity">
    <text evidence="13">Belongs to the CcmE/CycJ family.</text>
</comment>
<dbReference type="SUPFAM" id="SSF82093">
    <property type="entry name" value="Heme chaperone CcmE"/>
    <property type="match status" value="1"/>
</dbReference>
<dbReference type="InterPro" id="IPR004329">
    <property type="entry name" value="CcmE"/>
</dbReference>
<dbReference type="NCBIfam" id="NF009729">
    <property type="entry name" value="PRK13254.1-3"/>
    <property type="match status" value="1"/>
</dbReference>
<proteinExistence type="inferred from homology"/>
<keyword evidence="4 13" id="KW-0349">Heme</keyword>
<evidence type="ECO:0000256" key="4">
    <source>
        <dbReference type="ARBA" id="ARBA00022617"/>
    </source>
</evidence>
<evidence type="ECO:0000313" key="17">
    <source>
        <dbReference type="Proteomes" id="UP001156870"/>
    </source>
</evidence>
<evidence type="ECO:0000256" key="14">
    <source>
        <dbReference type="PIRSR" id="PIRSR604329-50"/>
    </source>
</evidence>
<evidence type="ECO:0000256" key="6">
    <source>
        <dbReference type="ARBA" id="ARBA00022723"/>
    </source>
</evidence>
<dbReference type="FunFam" id="2.40.50.140:FF:000104">
    <property type="entry name" value="Cytochrome c-type biogenesis protein CcmE"/>
    <property type="match status" value="1"/>
</dbReference>
<evidence type="ECO:0000256" key="8">
    <source>
        <dbReference type="ARBA" id="ARBA00022968"/>
    </source>
</evidence>
<comment type="subcellular location">
    <subcellularLocation>
        <location evidence="1">Cell inner membrane</location>
    </subcellularLocation>
    <subcellularLocation>
        <location evidence="13">Cell membrane</location>
        <topology evidence="13">Single-pass type II membrane protein</topology>
    </subcellularLocation>
</comment>
<feature type="topological domain" description="Extracellular" evidence="13">
    <location>
        <begin position="30"/>
        <end position="160"/>
    </location>
</feature>
<dbReference type="InterPro" id="IPR012340">
    <property type="entry name" value="NA-bd_OB-fold"/>
</dbReference>
<dbReference type="GO" id="GO:0005886">
    <property type="term" value="C:plasma membrane"/>
    <property type="evidence" value="ECO:0007669"/>
    <property type="project" value="UniProtKB-SubCell"/>
</dbReference>
<keyword evidence="2 13" id="KW-1003">Cell membrane</keyword>
<feature type="transmembrane region" description="Helical" evidence="15">
    <location>
        <begin position="9"/>
        <end position="30"/>
    </location>
</feature>
<feature type="topological domain" description="Cytoplasmic" evidence="13">
    <location>
        <begin position="1"/>
        <end position="8"/>
    </location>
</feature>
<keyword evidence="10 13" id="KW-0408">Iron</keyword>
<evidence type="ECO:0000256" key="11">
    <source>
        <dbReference type="ARBA" id="ARBA00023136"/>
    </source>
</evidence>
<keyword evidence="5 13" id="KW-0812">Transmembrane</keyword>